<keyword evidence="2" id="KW-0489">Methyltransferase</keyword>
<sequence length="256" mass="28650">MDYLAVNKDTWNKRTKIHLNSKFYDVEKFLAGGCSLNAVELAQVGDVKGMRLLHLQCHFGQDTLSWARLGADVTGVDLSSEAIKEAELLAKKLNIEANFICDDVLAFGENNHEKYDIVYTSYGVLCWLADIDAWAKTVSDALVDGGQFNLVEFHPFNDVLSGYAYFPSSEPDIEEEPTYTENATDEQSTVVTWPHSMSEVMNALIRQGISIESFNEFAYSPYNCFEGLEEVAGKGFQLMRNGQQVPLLYSIKGVKL</sequence>
<dbReference type="InterPro" id="IPR013217">
    <property type="entry name" value="Methyltransf_12"/>
</dbReference>
<dbReference type="EMBL" id="SAWY01000033">
    <property type="protein sequence ID" value="TPH13592.1"/>
    <property type="molecule type" value="Genomic_DNA"/>
</dbReference>
<dbReference type="CDD" id="cd02440">
    <property type="entry name" value="AdoMet_MTases"/>
    <property type="match status" value="1"/>
</dbReference>
<proteinExistence type="predicted"/>
<dbReference type="Proteomes" id="UP000315303">
    <property type="component" value="Unassembled WGS sequence"/>
</dbReference>
<evidence type="ECO:0000313" key="3">
    <source>
        <dbReference type="Proteomes" id="UP000315303"/>
    </source>
</evidence>
<reference evidence="2 3" key="1">
    <citation type="submission" date="2019-01" db="EMBL/GenBank/DDBJ databases">
        <title>Litorilituus lipolytica sp. nov., isolated from intertidal sand of the Yellow Sea in China.</title>
        <authorList>
            <person name="Liu A."/>
        </authorList>
    </citation>
    <scope>NUCLEOTIDE SEQUENCE [LARGE SCALE GENOMIC DNA]</scope>
    <source>
        <strain evidence="2 3">RZ04</strain>
    </source>
</reference>
<dbReference type="SUPFAM" id="SSF53335">
    <property type="entry name" value="S-adenosyl-L-methionine-dependent methyltransferases"/>
    <property type="match status" value="1"/>
</dbReference>
<keyword evidence="3" id="KW-1185">Reference proteome</keyword>
<dbReference type="RefSeq" id="WP_140604432.1">
    <property type="nucleotide sequence ID" value="NZ_SAWY01000033.1"/>
</dbReference>
<comment type="caution">
    <text evidence="2">The sequence shown here is derived from an EMBL/GenBank/DDBJ whole genome shotgun (WGS) entry which is preliminary data.</text>
</comment>
<accession>A0A502KPQ2</accession>
<protein>
    <submittedName>
        <fullName evidence="2">Class I SAM-dependent methyltransferase</fullName>
    </submittedName>
</protein>
<feature type="domain" description="Methyltransferase type 12" evidence="1">
    <location>
        <begin position="53"/>
        <end position="148"/>
    </location>
</feature>
<dbReference type="GO" id="GO:0008168">
    <property type="term" value="F:methyltransferase activity"/>
    <property type="evidence" value="ECO:0007669"/>
    <property type="project" value="UniProtKB-KW"/>
</dbReference>
<dbReference type="AlphaFoldDB" id="A0A502KPQ2"/>
<keyword evidence="2" id="KW-0808">Transferase</keyword>
<dbReference type="InterPro" id="IPR029063">
    <property type="entry name" value="SAM-dependent_MTases_sf"/>
</dbReference>
<organism evidence="2 3">
    <name type="scientific">Litorilituus lipolyticus</name>
    <dbReference type="NCBI Taxonomy" id="2491017"/>
    <lineage>
        <taxon>Bacteria</taxon>
        <taxon>Pseudomonadati</taxon>
        <taxon>Pseudomonadota</taxon>
        <taxon>Gammaproteobacteria</taxon>
        <taxon>Alteromonadales</taxon>
        <taxon>Colwelliaceae</taxon>
        <taxon>Litorilituus</taxon>
    </lineage>
</organism>
<evidence type="ECO:0000259" key="1">
    <source>
        <dbReference type="Pfam" id="PF08242"/>
    </source>
</evidence>
<dbReference type="GO" id="GO:0032259">
    <property type="term" value="P:methylation"/>
    <property type="evidence" value="ECO:0007669"/>
    <property type="project" value="UniProtKB-KW"/>
</dbReference>
<evidence type="ECO:0000313" key="2">
    <source>
        <dbReference type="EMBL" id="TPH13592.1"/>
    </source>
</evidence>
<dbReference type="Pfam" id="PF08242">
    <property type="entry name" value="Methyltransf_12"/>
    <property type="match status" value="1"/>
</dbReference>
<gene>
    <name evidence="2" type="ORF">EPA86_13400</name>
</gene>
<dbReference type="Gene3D" id="3.40.50.150">
    <property type="entry name" value="Vaccinia Virus protein VP39"/>
    <property type="match status" value="1"/>
</dbReference>
<name>A0A502KPQ2_9GAMM</name>
<dbReference type="OrthoDB" id="8385759at2"/>